<proteinExistence type="predicted"/>
<evidence type="ECO:0000256" key="2">
    <source>
        <dbReference type="ARBA" id="ARBA00022801"/>
    </source>
</evidence>
<name>A0ABS1JAK4_9BACL</name>
<dbReference type="EMBL" id="JAEQNB010000003">
    <property type="protein sequence ID" value="MBL0387270.1"/>
    <property type="molecule type" value="Genomic_DNA"/>
</dbReference>
<comment type="caution">
    <text evidence="11">The sequence shown here is derived from an EMBL/GenBank/DDBJ whole genome shotgun (WGS) entry which is preliminary data.</text>
</comment>
<reference evidence="11 12" key="1">
    <citation type="submission" date="2021-01" db="EMBL/GenBank/DDBJ databases">
        <title>Tumebacillus sp. strain ITR2 16S ribosomal RNA gene Genome sequencing and assembly.</title>
        <authorList>
            <person name="Kang M."/>
        </authorList>
    </citation>
    <scope>NUCLEOTIDE SEQUENCE [LARGE SCALE GENOMIC DNA]</scope>
    <source>
        <strain evidence="11 12">ITR2</strain>
    </source>
</reference>
<protein>
    <recommendedName>
        <fullName evidence="7">DNA 3'-5' helicase</fullName>
        <ecNumber evidence="7">5.6.2.4</ecNumber>
    </recommendedName>
</protein>
<evidence type="ECO:0000256" key="4">
    <source>
        <dbReference type="ARBA" id="ARBA00022840"/>
    </source>
</evidence>
<gene>
    <name evidence="11" type="ORF">JJB07_11470</name>
</gene>
<evidence type="ECO:0000256" key="8">
    <source>
        <dbReference type="ARBA" id="ARBA00048988"/>
    </source>
</evidence>
<dbReference type="PROSITE" id="PS51198">
    <property type="entry name" value="UVRD_HELICASE_ATP_BIND"/>
    <property type="match status" value="1"/>
</dbReference>
<sequence length="570" mass="67244">MKATFSTEFWSAVAAGWASPDEGAARRKRKMDYTVQMETLDGWMENIQLSSQQLDVIRQQDNRMVINGSAGSGKTLTLLYKLLRAMEVDEAGKKMLYIAFSLPLVQDAKNKLAESPKYKELSSQSKHEVQVLTFHELASSALREIDPDITKFYTNQIGIHKRSERTIQRTLAFINKFMSQENEKLPQGQRLYQTHRSVFFTDEVLWMKANGFVTEESYLNCDRIGRGSVPRLTKEQRKTIFKLFQEYHRDRDARFGNDRFDAEDYAIYLLEKISEMEDDEKYDYIFADEMQDLQPMQILALHLLCKSTGKLILAGDPKQRIYKRSPVTLRHMDIDVEGRRTRYLKVNHRSTKQIMRLAGSLDFQDTDNDREEVRHMSLREGDKPLIRSFKQDKDLASWLVKQIEDLCRDEPSSRIAIVHRFDDDAMAVKESVVHSELQKLFYVRNANEYHRFVYKKNDRTVFFADAFSVKGLEFDYVFLLHFDKHHYPHKREVQKVNERFHDDRTSEEYMKDLHTVHNDEKKVLYVALTRARRKVALLFTGDVKNISPYVREFVTRDYEHYGFNKRDLFS</sequence>
<dbReference type="InterPro" id="IPR014017">
    <property type="entry name" value="DNA_helicase_UvrD-like_C"/>
</dbReference>
<keyword evidence="3 9" id="KW-0347">Helicase</keyword>
<dbReference type="RefSeq" id="WP_201635099.1">
    <property type="nucleotide sequence ID" value="NZ_JAEQNB010000003.1"/>
</dbReference>
<evidence type="ECO:0000313" key="11">
    <source>
        <dbReference type="EMBL" id="MBL0387270.1"/>
    </source>
</evidence>
<evidence type="ECO:0000256" key="3">
    <source>
        <dbReference type="ARBA" id="ARBA00022806"/>
    </source>
</evidence>
<dbReference type="SUPFAM" id="SSF52540">
    <property type="entry name" value="P-loop containing nucleoside triphosphate hydrolases"/>
    <property type="match status" value="1"/>
</dbReference>
<keyword evidence="4 9" id="KW-0067">ATP-binding</keyword>
<dbReference type="EC" id="5.6.2.4" evidence="7"/>
<dbReference type="Pfam" id="PF13361">
    <property type="entry name" value="UvrD_C"/>
    <property type="match status" value="2"/>
</dbReference>
<comment type="catalytic activity">
    <reaction evidence="6">
        <text>Couples ATP hydrolysis with the unwinding of duplex DNA by translocating in the 3'-5' direction.</text>
        <dbReference type="EC" id="5.6.2.4"/>
    </reaction>
</comment>
<evidence type="ECO:0000313" key="12">
    <source>
        <dbReference type="Proteomes" id="UP000602284"/>
    </source>
</evidence>
<feature type="binding site" evidence="9">
    <location>
        <begin position="68"/>
        <end position="75"/>
    </location>
    <ligand>
        <name>ATP</name>
        <dbReference type="ChEBI" id="CHEBI:30616"/>
    </ligand>
</feature>
<dbReference type="Gene3D" id="3.40.50.300">
    <property type="entry name" value="P-loop containing nucleotide triphosphate hydrolases"/>
    <property type="match status" value="3"/>
</dbReference>
<dbReference type="InterPro" id="IPR027417">
    <property type="entry name" value="P-loop_NTPase"/>
</dbReference>
<evidence type="ECO:0000259" key="10">
    <source>
        <dbReference type="PROSITE" id="PS51198"/>
    </source>
</evidence>
<dbReference type="Pfam" id="PF00580">
    <property type="entry name" value="UvrD-helicase"/>
    <property type="match status" value="1"/>
</dbReference>
<evidence type="ECO:0000256" key="9">
    <source>
        <dbReference type="PROSITE-ProRule" id="PRU00560"/>
    </source>
</evidence>
<keyword evidence="12" id="KW-1185">Reference proteome</keyword>
<dbReference type="InterPro" id="IPR000212">
    <property type="entry name" value="DNA_helicase_UvrD/REP"/>
</dbReference>
<keyword evidence="2 9" id="KW-0378">Hydrolase</keyword>
<feature type="domain" description="UvrD-like helicase ATP-binding" evidence="10">
    <location>
        <begin position="47"/>
        <end position="351"/>
    </location>
</feature>
<comment type="catalytic activity">
    <reaction evidence="8">
        <text>ATP + H2O = ADP + phosphate + H(+)</text>
        <dbReference type="Rhea" id="RHEA:13065"/>
        <dbReference type="ChEBI" id="CHEBI:15377"/>
        <dbReference type="ChEBI" id="CHEBI:15378"/>
        <dbReference type="ChEBI" id="CHEBI:30616"/>
        <dbReference type="ChEBI" id="CHEBI:43474"/>
        <dbReference type="ChEBI" id="CHEBI:456216"/>
        <dbReference type="EC" id="5.6.2.4"/>
    </reaction>
</comment>
<organism evidence="11 12">
    <name type="scientific">Tumebacillus amylolyticus</name>
    <dbReference type="NCBI Taxonomy" id="2801339"/>
    <lineage>
        <taxon>Bacteria</taxon>
        <taxon>Bacillati</taxon>
        <taxon>Bacillota</taxon>
        <taxon>Bacilli</taxon>
        <taxon>Bacillales</taxon>
        <taxon>Alicyclobacillaceae</taxon>
        <taxon>Tumebacillus</taxon>
    </lineage>
</organism>
<evidence type="ECO:0000256" key="6">
    <source>
        <dbReference type="ARBA" id="ARBA00034617"/>
    </source>
</evidence>
<dbReference type="PANTHER" id="PTHR11070">
    <property type="entry name" value="UVRD / RECB / PCRA DNA HELICASE FAMILY MEMBER"/>
    <property type="match status" value="1"/>
</dbReference>
<dbReference type="InterPro" id="IPR014016">
    <property type="entry name" value="UvrD-like_ATP-bd"/>
</dbReference>
<evidence type="ECO:0000256" key="7">
    <source>
        <dbReference type="ARBA" id="ARBA00034808"/>
    </source>
</evidence>
<keyword evidence="5" id="KW-0413">Isomerase</keyword>
<dbReference type="PANTHER" id="PTHR11070:SF30">
    <property type="entry name" value="F-BOX DNA HELICASE 1"/>
    <property type="match status" value="1"/>
</dbReference>
<evidence type="ECO:0000256" key="5">
    <source>
        <dbReference type="ARBA" id="ARBA00023235"/>
    </source>
</evidence>
<accession>A0ABS1JAK4</accession>
<evidence type="ECO:0000256" key="1">
    <source>
        <dbReference type="ARBA" id="ARBA00022741"/>
    </source>
</evidence>
<keyword evidence="1 9" id="KW-0547">Nucleotide-binding</keyword>
<dbReference type="Proteomes" id="UP000602284">
    <property type="component" value="Unassembled WGS sequence"/>
</dbReference>